<reference evidence="3 4" key="1">
    <citation type="submission" date="2015-10" db="EMBL/GenBank/DDBJ databases">
        <title>Draft genome sequence of Streptomyces griseorubiginosus DSM 40469, type strain for the species Streptomyces griseorubiginosus.</title>
        <authorList>
            <person name="Ruckert C."/>
            <person name="Winkler A."/>
            <person name="Kalinowski J."/>
            <person name="Kampfer P."/>
            <person name="Glaeser S."/>
        </authorList>
    </citation>
    <scope>NUCLEOTIDE SEQUENCE [LARGE SCALE GENOMIC DNA]</scope>
    <source>
        <strain evidence="3 4">DSM 40469</strain>
    </source>
</reference>
<reference evidence="2 5" key="2">
    <citation type="submission" date="2018-09" db="EMBL/GenBank/DDBJ databases">
        <title>Production of Trimethoprim by Streptomyces sp. 3E-1.</title>
        <authorList>
            <person name="Kang H.J."/>
            <person name="Kim S.B."/>
        </authorList>
    </citation>
    <scope>NUCLEOTIDE SEQUENCE [LARGE SCALE GENOMIC DNA]</scope>
    <source>
        <strain evidence="2 5">3E-1</strain>
    </source>
</reference>
<proteinExistence type="predicted"/>
<dbReference type="Proteomes" id="UP000054375">
    <property type="component" value="Unassembled WGS sequence"/>
</dbReference>
<dbReference type="GeneID" id="91283370"/>
<dbReference type="Proteomes" id="UP000265765">
    <property type="component" value="Chromosome"/>
</dbReference>
<dbReference type="AlphaFoldDB" id="A0A117QWL1"/>
<name>A0A117QWL1_9ACTN</name>
<feature type="region of interest" description="Disordered" evidence="1">
    <location>
        <begin position="60"/>
        <end position="83"/>
    </location>
</feature>
<evidence type="ECO:0000313" key="4">
    <source>
        <dbReference type="Proteomes" id="UP000054375"/>
    </source>
</evidence>
<feature type="compositionally biased region" description="Basic and acidic residues" evidence="1">
    <location>
        <begin position="73"/>
        <end position="83"/>
    </location>
</feature>
<dbReference type="EMBL" id="CP032427">
    <property type="protein sequence ID" value="AYC40226.1"/>
    <property type="molecule type" value="Genomic_DNA"/>
</dbReference>
<evidence type="ECO:0000313" key="5">
    <source>
        <dbReference type="Proteomes" id="UP000265765"/>
    </source>
</evidence>
<gene>
    <name evidence="3" type="ORF">AQJ54_42160</name>
    <name evidence="2" type="ORF">DWG14_04485</name>
</gene>
<evidence type="ECO:0000256" key="1">
    <source>
        <dbReference type="SAM" id="MobiDB-lite"/>
    </source>
</evidence>
<keyword evidence="4" id="KW-1185">Reference proteome</keyword>
<evidence type="ECO:0000313" key="3">
    <source>
        <dbReference type="EMBL" id="KUN58350.1"/>
    </source>
</evidence>
<dbReference type="OrthoDB" id="4244785at2"/>
<evidence type="ECO:0000313" key="2">
    <source>
        <dbReference type="EMBL" id="AYC40226.1"/>
    </source>
</evidence>
<accession>A0A117QWL1</accession>
<dbReference type="RefSeq" id="WP_062246860.1">
    <property type="nucleotide sequence ID" value="NZ_CP032427.1"/>
</dbReference>
<sequence>MTAADERPVEIDKRDVPLSGGRTLRVTEFANGAIRLAVHTGSPYVITSLEQIDGGAVLKLSPGREGSNAHRNWIRDHSEDSAS</sequence>
<organism evidence="3 4">
    <name type="scientific">Streptomyces griseorubiginosus</name>
    <dbReference type="NCBI Taxonomy" id="67304"/>
    <lineage>
        <taxon>Bacteria</taxon>
        <taxon>Bacillati</taxon>
        <taxon>Actinomycetota</taxon>
        <taxon>Actinomycetes</taxon>
        <taxon>Kitasatosporales</taxon>
        <taxon>Streptomycetaceae</taxon>
        <taxon>Streptomyces</taxon>
    </lineage>
</organism>
<dbReference type="EMBL" id="LMWV01000048">
    <property type="protein sequence ID" value="KUN58350.1"/>
    <property type="molecule type" value="Genomic_DNA"/>
</dbReference>
<dbReference type="KEGG" id="sge:DWG14_04485"/>
<protein>
    <submittedName>
        <fullName evidence="3">Uncharacterized protein</fullName>
    </submittedName>
</protein>